<evidence type="ECO:0008006" key="3">
    <source>
        <dbReference type="Google" id="ProtNLM"/>
    </source>
</evidence>
<protein>
    <recommendedName>
        <fullName evidence="3">DUF2294 domain-containing protein</fullName>
    </recommendedName>
</protein>
<reference evidence="1 2" key="1">
    <citation type="submission" date="2020-09" db="EMBL/GenBank/DDBJ databases">
        <title>Parvimonas S3374 sp. nov.</title>
        <authorList>
            <person name="Buhl M."/>
        </authorList>
    </citation>
    <scope>NUCLEOTIDE SEQUENCE [LARGE SCALE GENOMIC DNA]</scope>
    <source>
        <strain evidence="1 2">S3374</strain>
    </source>
</reference>
<sequence>MNTIKYEENCAKLIVSGLVHYYFSKRVQDLRIDFKIKKDSLVVIAEGNVKIKPEDLEELNRISNSVRLPEFENYYDTLVGVGSTGCDSSNIDTLGSMVDEAIVSYSEDGLLTILLVRNF</sequence>
<evidence type="ECO:0000313" key="2">
    <source>
        <dbReference type="Proteomes" id="UP000823123"/>
    </source>
</evidence>
<organism evidence="1 2">
    <name type="scientific">Parvimonas parva</name>
    <dbReference type="NCBI Taxonomy" id="2769485"/>
    <lineage>
        <taxon>Bacteria</taxon>
        <taxon>Bacillati</taxon>
        <taxon>Bacillota</taxon>
        <taxon>Tissierellia</taxon>
        <taxon>Tissierellales</taxon>
        <taxon>Peptoniphilaceae</taxon>
        <taxon>Parvimonas</taxon>
    </lineage>
</organism>
<name>A0ABS1C8W6_9FIRM</name>
<gene>
    <name evidence="1" type="ORF">IBJ83_04385</name>
</gene>
<dbReference type="RefSeq" id="WP_201275530.1">
    <property type="nucleotide sequence ID" value="NZ_AP038371.1"/>
</dbReference>
<proteinExistence type="predicted"/>
<comment type="caution">
    <text evidence="1">The sequence shown here is derived from an EMBL/GenBank/DDBJ whole genome shotgun (WGS) entry which is preliminary data.</text>
</comment>
<accession>A0ABS1C8W6</accession>
<keyword evidence="2" id="KW-1185">Reference proteome</keyword>
<dbReference type="Proteomes" id="UP000823123">
    <property type="component" value="Unassembled WGS sequence"/>
</dbReference>
<evidence type="ECO:0000313" key="1">
    <source>
        <dbReference type="EMBL" id="MBK1468554.1"/>
    </source>
</evidence>
<dbReference type="EMBL" id="JACVDA010000010">
    <property type="protein sequence ID" value="MBK1468554.1"/>
    <property type="molecule type" value="Genomic_DNA"/>
</dbReference>